<dbReference type="EMBL" id="JXTB01000054">
    <property type="protein sequence ID" value="PON69781.1"/>
    <property type="molecule type" value="Genomic_DNA"/>
</dbReference>
<organism evidence="1 2">
    <name type="scientific">Parasponia andersonii</name>
    <name type="common">Sponia andersonii</name>
    <dbReference type="NCBI Taxonomy" id="3476"/>
    <lineage>
        <taxon>Eukaryota</taxon>
        <taxon>Viridiplantae</taxon>
        <taxon>Streptophyta</taxon>
        <taxon>Embryophyta</taxon>
        <taxon>Tracheophyta</taxon>
        <taxon>Spermatophyta</taxon>
        <taxon>Magnoliopsida</taxon>
        <taxon>eudicotyledons</taxon>
        <taxon>Gunneridae</taxon>
        <taxon>Pentapetalae</taxon>
        <taxon>rosids</taxon>
        <taxon>fabids</taxon>
        <taxon>Rosales</taxon>
        <taxon>Cannabaceae</taxon>
        <taxon>Parasponia</taxon>
    </lineage>
</organism>
<evidence type="ECO:0000313" key="2">
    <source>
        <dbReference type="Proteomes" id="UP000237105"/>
    </source>
</evidence>
<dbReference type="AlphaFoldDB" id="A0A2P5D909"/>
<comment type="caution">
    <text evidence="1">The sequence shown here is derived from an EMBL/GenBank/DDBJ whole genome shotgun (WGS) entry which is preliminary data.</text>
</comment>
<dbReference type="STRING" id="3476.A0A2P5D909"/>
<dbReference type="Proteomes" id="UP000237105">
    <property type="component" value="Unassembled WGS sequence"/>
</dbReference>
<name>A0A2P5D909_PARAD</name>
<proteinExistence type="predicted"/>
<gene>
    <name evidence="1" type="ORF">PanWU01x14_085650</name>
</gene>
<accession>A0A2P5D909</accession>
<protein>
    <submittedName>
        <fullName evidence="1">Uncharacterized protein</fullName>
    </submittedName>
</protein>
<sequence length="66" mass="7580">MADWFWLRPKKLERWLRQQGLSGMSYRISLGVTKEESKLKNEAAESMTLRVSHDLVPSSASLSIKT</sequence>
<dbReference type="OrthoDB" id="1470350at2759"/>
<keyword evidence="2" id="KW-1185">Reference proteome</keyword>
<evidence type="ECO:0000313" key="1">
    <source>
        <dbReference type="EMBL" id="PON69781.1"/>
    </source>
</evidence>
<reference evidence="2" key="1">
    <citation type="submission" date="2016-06" db="EMBL/GenBank/DDBJ databases">
        <title>Parallel loss of symbiosis genes in relatives of nitrogen-fixing non-legume Parasponia.</title>
        <authorList>
            <person name="Van Velzen R."/>
            <person name="Holmer R."/>
            <person name="Bu F."/>
            <person name="Rutten L."/>
            <person name="Van Zeijl A."/>
            <person name="Liu W."/>
            <person name="Santuari L."/>
            <person name="Cao Q."/>
            <person name="Sharma T."/>
            <person name="Shen D."/>
            <person name="Roswanjaya Y."/>
            <person name="Wardhani T."/>
            <person name="Kalhor M.S."/>
            <person name="Jansen J."/>
            <person name="Van den Hoogen J."/>
            <person name="Gungor B."/>
            <person name="Hartog M."/>
            <person name="Hontelez J."/>
            <person name="Verver J."/>
            <person name="Yang W.-C."/>
            <person name="Schijlen E."/>
            <person name="Repin R."/>
            <person name="Schilthuizen M."/>
            <person name="Schranz E."/>
            <person name="Heidstra R."/>
            <person name="Miyata K."/>
            <person name="Fedorova E."/>
            <person name="Kohlen W."/>
            <person name="Bisseling T."/>
            <person name="Smit S."/>
            <person name="Geurts R."/>
        </authorList>
    </citation>
    <scope>NUCLEOTIDE SEQUENCE [LARGE SCALE GENOMIC DNA]</scope>
    <source>
        <strain evidence="2">cv. WU1-14</strain>
    </source>
</reference>